<accession>A0A917U3B9</accession>
<dbReference type="EMBL" id="BMPI01000034">
    <property type="protein sequence ID" value="GGM52030.1"/>
    <property type="molecule type" value="Genomic_DNA"/>
</dbReference>
<organism evidence="1 2">
    <name type="scientific">Dactylosporangium sucinum</name>
    <dbReference type="NCBI Taxonomy" id="1424081"/>
    <lineage>
        <taxon>Bacteria</taxon>
        <taxon>Bacillati</taxon>
        <taxon>Actinomycetota</taxon>
        <taxon>Actinomycetes</taxon>
        <taxon>Micromonosporales</taxon>
        <taxon>Micromonosporaceae</taxon>
        <taxon>Dactylosporangium</taxon>
    </lineage>
</organism>
<dbReference type="InterPro" id="IPR011008">
    <property type="entry name" value="Dimeric_a/b-barrel"/>
</dbReference>
<protein>
    <recommendedName>
        <fullName evidence="3">L-rhamnose mutarotase</fullName>
    </recommendedName>
</protein>
<comment type="caution">
    <text evidence="1">The sequence shown here is derived from an EMBL/GenBank/DDBJ whole genome shotgun (WGS) entry which is preliminary data.</text>
</comment>
<dbReference type="Gene3D" id="3.30.70.100">
    <property type="match status" value="1"/>
</dbReference>
<sequence>MQIVALYTRLRPGQELEYEKAHRVVPAEIADDLRARGVSEWRIFRRGVHLFHVVHVDDYRAFAAGPATNATAEGWGAVMEQFLEIQNDMDDPDRNLLGQVWALTENGQ</sequence>
<dbReference type="SUPFAM" id="SSF54909">
    <property type="entry name" value="Dimeric alpha+beta barrel"/>
    <property type="match status" value="1"/>
</dbReference>
<reference evidence="1" key="1">
    <citation type="journal article" date="2014" name="Int. J. Syst. Evol. Microbiol.">
        <title>Complete genome sequence of Corynebacterium casei LMG S-19264T (=DSM 44701T), isolated from a smear-ripened cheese.</title>
        <authorList>
            <consortium name="US DOE Joint Genome Institute (JGI-PGF)"/>
            <person name="Walter F."/>
            <person name="Albersmeier A."/>
            <person name="Kalinowski J."/>
            <person name="Ruckert C."/>
        </authorList>
    </citation>
    <scope>NUCLEOTIDE SEQUENCE</scope>
    <source>
        <strain evidence="1">JCM 19831</strain>
    </source>
</reference>
<dbReference type="GO" id="GO:0016857">
    <property type="term" value="F:racemase and epimerase activity, acting on carbohydrates and derivatives"/>
    <property type="evidence" value="ECO:0007669"/>
    <property type="project" value="InterPro"/>
</dbReference>
<dbReference type="InterPro" id="IPR008000">
    <property type="entry name" value="Rham/fucose_mutarotase"/>
</dbReference>
<dbReference type="RefSeq" id="WP_190253519.1">
    <property type="nucleotide sequence ID" value="NZ_BMPI01000034.1"/>
</dbReference>
<gene>
    <name evidence="1" type="ORF">GCM10007977_062120</name>
</gene>
<evidence type="ECO:0008006" key="3">
    <source>
        <dbReference type="Google" id="ProtNLM"/>
    </source>
</evidence>
<reference evidence="1" key="2">
    <citation type="submission" date="2020-09" db="EMBL/GenBank/DDBJ databases">
        <authorList>
            <person name="Sun Q."/>
            <person name="Ohkuma M."/>
        </authorList>
    </citation>
    <scope>NUCLEOTIDE SEQUENCE</scope>
    <source>
        <strain evidence="1">JCM 19831</strain>
    </source>
</reference>
<dbReference type="AlphaFoldDB" id="A0A917U3B9"/>
<name>A0A917U3B9_9ACTN</name>
<dbReference type="Pfam" id="PF05336">
    <property type="entry name" value="rhaM"/>
    <property type="match status" value="1"/>
</dbReference>
<keyword evidence="2" id="KW-1185">Reference proteome</keyword>
<evidence type="ECO:0000313" key="1">
    <source>
        <dbReference type="EMBL" id="GGM52030.1"/>
    </source>
</evidence>
<evidence type="ECO:0000313" key="2">
    <source>
        <dbReference type="Proteomes" id="UP000642070"/>
    </source>
</evidence>
<proteinExistence type="predicted"/>
<dbReference type="Proteomes" id="UP000642070">
    <property type="component" value="Unassembled WGS sequence"/>
</dbReference>